<dbReference type="Proteomes" id="UP000464262">
    <property type="component" value="Chromosome 2"/>
</dbReference>
<proteinExistence type="predicted"/>
<evidence type="ECO:0000259" key="1">
    <source>
        <dbReference type="SMART" id="SM00849"/>
    </source>
</evidence>
<dbReference type="Gene3D" id="3.60.15.10">
    <property type="entry name" value="Ribonuclease Z/Hydroxyacylglutathione hydrolase-like"/>
    <property type="match status" value="1"/>
</dbReference>
<organism evidence="2 3">
    <name type="scientific">Vibrio astriarenae</name>
    <dbReference type="NCBI Taxonomy" id="1481923"/>
    <lineage>
        <taxon>Bacteria</taxon>
        <taxon>Pseudomonadati</taxon>
        <taxon>Pseudomonadota</taxon>
        <taxon>Gammaproteobacteria</taxon>
        <taxon>Vibrionales</taxon>
        <taxon>Vibrionaceae</taxon>
        <taxon>Vibrio</taxon>
    </lineage>
</organism>
<reference evidence="2 3" key="1">
    <citation type="submission" date="2020-01" db="EMBL/GenBank/DDBJ databases">
        <title>Whole genome and functional gene identification of agarase of Vibrio HN897.</title>
        <authorList>
            <person name="Liu Y."/>
            <person name="Zhao Z."/>
        </authorList>
    </citation>
    <scope>NUCLEOTIDE SEQUENCE [LARGE SCALE GENOMIC DNA]</scope>
    <source>
        <strain evidence="2 3">HN897</strain>
    </source>
</reference>
<evidence type="ECO:0000313" key="3">
    <source>
        <dbReference type="Proteomes" id="UP000464262"/>
    </source>
</evidence>
<dbReference type="SUPFAM" id="SSF56281">
    <property type="entry name" value="Metallo-hydrolase/oxidoreductase"/>
    <property type="match status" value="1"/>
</dbReference>
<keyword evidence="2" id="KW-0378">Hydrolase</keyword>
<dbReference type="SMART" id="SM00849">
    <property type="entry name" value="Lactamase_B"/>
    <property type="match status" value="1"/>
</dbReference>
<dbReference type="CDD" id="cd16272">
    <property type="entry name" value="RNaseZ_MBL-fold"/>
    <property type="match status" value="1"/>
</dbReference>
<dbReference type="Pfam" id="PF23023">
    <property type="entry name" value="Anti-Pycsar_Apyc1"/>
    <property type="match status" value="1"/>
</dbReference>
<accession>A0A7Z2T723</accession>
<evidence type="ECO:0000313" key="2">
    <source>
        <dbReference type="EMBL" id="QIA65517.1"/>
    </source>
</evidence>
<dbReference type="InterPro" id="IPR001279">
    <property type="entry name" value="Metallo-B-lactamas"/>
</dbReference>
<gene>
    <name evidence="2" type="ORF">GT360_18455</name>
</gene>
<name>A0A7Z2T723_9VIBR</name>
<dbReference type="AlphaFoldDB" id="A0A7Z2T723"/>
<dbReference type="RefSeq" id="WP_164650417.1">
    <property type="nucleotide sequence ID" value="NZ_CP047476.1"/>
</dbReference>
<dbReference type="EMBL" id="CP047476">
    <property type="protein sequence ID" value="QIA65517.1"/>
    <property type="molecule type" value="Genomic_DNA"/>
</dbReference>
<dbReference type="PANTHER" id="PTHR46018">
    <property type="entry name" value="ZINC PHOSPHODIESTERASE ELAC PROTEIN 1"/>
    <property type="match status" value="1"/>
</dbReference>
<keyword evidence="3" id="KW-1185">Reference proteome</keyword>
<dbReference type="KEGG" id="vas:GT360_18455"/>
<dbReference type="PANTHER" id="PTHR46018:SF2">
    <property type="entry name" value="ZINC PHOSPHODIESTERASE ELAC PROTEIN 1"/>
    <property type="match status" value="1"/>
</dbReference>
<dbReference type="GO" id="GO:0042781">
    <property type="term" value="F:3'-tRNA processing endoribonuclease activity"/>
    <property type="evidence" value="ECO:0007669"/>
    <property type="project" value="TreeGrafter"/>
</dbReference>
<sequence length="256" mass="29069">MTPDSLSAHLLGCGDAYDTENHNSGLLVSQDNYRLLIDCGPWLTRRVLDSVSDPDWLDAIYITHAHPDHALGLTTLTNWMDSKKRKKTLTIYLQREQKSVIEALVRYAHWPSANLGYSVDYHYIEATREIGPWQAEFAPTRHAISNMSIKLTNNVNHALFFSGDGELGEEGAELAASSDWVFVECQTYDWHHSHGSLLQIRALDKKPNSDWLLYHIDPVDREQIRYALSQQNQMRVAEEGVVMDRTFAPETGGIIC</sequence>
<dbReference type="InterPro" id="IPR036866">
    <property type="entry name" value="RibonucZ/Hydroxyglut_hydro"/>
</dbReference>
<feature type="domain" description="Metallo-beta-lactamase" evidence="1">
    <location>
        <begin position="21"/>
        <end position="215"/>
    </location>
</feature>
<protein>
    <submittedName>
        <fullName evidence="2">MBL fold metallo-hydrolase</fullName>
    </submittedName>
</protein>